<dbReference type="InterPro" id="IPR002848">
    <property type="entry name" value="Translin_fam"/>
</dbReference>
<keyword evidence="4" id="KW-0963">Cytoplasm</keyword>
<gene>
    <name evidence="6" type="ORF">POM88_046452</name>
</gene>
<protein>
    <recommendedName>
        <fullName evidence="8">Translin</fullName>
    </recommendedName>
</protein>
<evidence type="ECO:0000256" key="1">
    <source>
        <dbReference type="ARBA" id="ARBA00004123"/>
    </source>
</evidence>
<dbReference type="Gene3D" id="1.20.58.200">
    <property type="entry name" value="Translin, domain 2"/>
    <property type="match status" value="1"/>
</dbReference>
<name>A0AAD8H9A2_9APIA</name>
<evidence type="ECO:0000313" key="6">
    <source>
        <dbReference type="EMBL" id="KAK1361978.1"/>
    </source>
</evidence>
<dbReference type="GO" id="GO:0005737">
    <property type="term" value="C:cytoplasm"/>
    <property type="evidence" value="ECO:0007669"/>
    <property type="project" value="UniProtKB-SubCell"/>
</dbReference>
<dbReference type="GO" id="GO:0005634">
    <property type="term" value="C:nucleus"/>
    <property type="evidence" value="ECO:0007669"/>
    <property type="project" value="UniProtKB-SubCell"/>
</dbReference>
<dbReference type="InterPro" id="IPR016069">
    <property type="entry name" value="Translin_C"/>
</dbReference>
<keyword evidence="5" id="KW-0539">Nucleus</keyword>
<evidence type="ECO:0000256" key="3">
    <source>
        <dbReference type="ARBA" id="ARBA00005902"/>
    </source>
</evidence>
<keyword evidence="7" id="KW-1185">Reference proteome</keyword>
<comment type="similarity">
    <text evidence="3">Belongs to the translin family.</text>
</comment>
<dbReference type="Proteomes" id="UP001237642">
    <property type="component" value="Unassembled WGS sequence"/>
</dbReference>
<sequence>MASESSPCLTSNPMADAFSNYADYLNHLNDKRERVVKASRDITVNSKKVIFQVHRVSRICRGCNFCRTGSLLKLAEINAALLPLSGSSVEPFQINVLDYIPGLADLTGELMRLAMGRICDRELEYAKKICRFVQDTRIPSYPY</sequence>
<evidence type="ECO:0000313" key="7">
    <source>
        <dbReference type="Proteomes" id="UP001237642"/>
    </source>
</evidence>
<comment type="subcellular location">
    <subcellularLocation>
        <location evidence="2">Cytoplasm</location>
    </subcellularLocation>
    <subcellularLocation>
        <location evidence="1">Nucleus</location>
    </subcellularLocation>
</comment>
<reference evidence="6" key="1">
    <citation type="submission" date="2023-02" db="EMBL/GenBank/DDBJ databases">
        <title>Genome of toxic invasive species Heracleum sosnowskyi carries increased number of genes despite the absence of recent whole-genome duplications.</title>
        <authorList>
            <person name="Schelkunov M."/>
            <person name="Shtratnikova V."/>
            <person name="Makarenko M."/>
            <person name="Klepikova A."/>
            <person name="Omelchenko D."/>
            <person name="Novikova G."/>
            <person name="Obukhova E."/>
            <person name="Bogdanov V."/>
            <person name="Penin A."/>
            <person name="Logacheva M."/>
        </authorList>
    </citation>
    <scope>NUCLEOTIDE SEQUENCE</scope>
    <source>
        <strain evidence="6">Hsosn_3</strain>
        <tissue evidence="6">Leaf</tissue>
    </source>
</reference>
<dbReference type="Gene3D" id="1.20.58.190">
    <property type="entry name" value="Translin, domain 1"/>
    <property type="match status" value="1"/>
</dbReference>
<dbReference type="PANTHER" id="PTHR10741">
    <property type="entry name" value="TRANSLIN AND TRANSLIN ASSOCIATED PROTEIN X"/>
    <property type="match status" value="1"/>
</dbReference>
<dbReference type="Pfam" id="PF01997">
    <property type="entry name" value="Translin"/>
    <property type="match status" value="2"/>
</dbReference>
<dbReference type="InterPro" id="IPR016068">
    <property type="entry name" value="Translin_N"/>
</dbReference>
<dbReference type="GO" id="GO:0043565">
    <property type="term" value="F:sequence-specific DNA binding"/>
    <property type="evidence" value="ECO:0007669"/>
    <property type="project" value="InterPro"/>
</dbReference>
<organism evidence="6 7">
    <name type="scientific">Heracleum sosnowskyi</name>
    <dbReference type="NCBI Taxonomy" id="360622"/>
    <lineage>
        <taxon>Eukaryota</taxon>
        <taxon>Viridiplantae</taxon>
        <taxon>Streptophyta</taxon>
        <taxon>Embryophyta</taxon>
        <taxon>Tracheophyta</taxon>
        <taxon>Spermatophyta</taxon>
        <taxon>Magnoliopsida</taxon>
        <taxon>eudicotyledons</taxon>
        <taxon>Gunneridae</taxon>
        <taxon>Pentapetalae</taxon>
        <taxon>asterids</taxon>
        <taxon>campanulids</taxon>
        <taxon>Apiales</taxon>
        <taxon>Apiaceae</taxon>
        <taxon>Apioideae</taxon>
        <taxon>apioid superclade</taxon>
        <taxon>Tordylieae</taxon>
        <taxon>Tordyliinae</taxon>
        <taxon>Heracleum</taxon>
    </lineage>
</organism>
<proteinExistence type="inferred from homology"/>
<dbReference type="SUPFAM" id="SSF74784">
    <property type="entry name" value="Translin"/>
    <property type="match status" value="1"/>
</dbReference>
<evidence type="ECO:0000256" key="4">
    <source>
        <dbReference type="ARBA" id="ARBA00022490"/>
    </source>
</evidence>
<evidence type="ECO:0000256" key="5">
    <source>
        <dbReference type="ARBA" id="ARBA00023242"/>
    </source>
</evidence>
<evidence type="ECO:0008006" key="8">
    <source>
        <dbReference type="Google" id="ProtNLM"/>
    </source>
</evidence>
<dbReference type="AlphaFoldDB" id="A0AAD8H9A2"/>
<dbReference type="CDD" id="cd14820">
    <property type="entry name" value="TRAX"/>
    <property type="match status" value="1"/>
</dbReference>
<dbReference type="InterPro" id="IPR036081">
    <property type="entry name" value="Translin_sf"/>
</dbReference>
<evidence type="ECO:0000256" key="2">
    <source>
        <dbReference type="ARBA" id="ARBA00004496"/>
    </source>
</evidence>
<comment type="caution">
    <text evidence="6">The sequence shown here is derived from an EMBL/GenBank/DDBJ whole genome shotgun (WGS) entry which is preliminary data.</text>
</comment>
<accession>A0AAD8H9A2</accession>
<dbReference type="EMBL" id="JAUIZM010000010">
    <property type="protein sequence ID" value="KAK1361978.1"/>
    <property type="molecule type" value="Genomic_DNA"/>
</dbReference>
<reference evidence="6" key="2">
    <citation type="submission" date="2023-05" db="EMBL/GenBank/DDBJ databases">
        <authorList>
            <person name="Schelkunov M.I."/>
        </authorList>
    </citation>
    <scope>NUCLEOTIDE SEQUENCE</scope>
    <source>
        <strain evidence="6">Hsosn_3</strain>
        <tissue evidence="6">Leaf</tissue>
    </source>
</reference>